<dbReference type="EMBL" id="BMXY01000002">
    <property type="protein sequence ID" value="GGZ64427.1"/>
    <property type="molecule type" value="Genomic_DNA"/>
</dbReference>
<protein>
    <recommendedName>
        <fullName evidence="1">PAC domain-containing protein</fullName>
    </recommendedName>
</protein>
<dbReference type="Gene3D" id="3.30.450.20">
    <property type="entry name" value="PAS domain"/>
    <property type="match status" value="1"/>
</dbReference>
<dbReference type="Pfam" id="PF08448">
    <property type="entry name" value="PAS_4"/>
    <property type="match status" value="1"/>
</dbReference>
<dbReference type="InterPro" id="IPR013656">
    <property type="entry name" value="PAS_4"/>
</dbReference>
<keyword evidence="3" id="KW-1185">Reference proteome</keyword>
<proteinExistence type="predicted"/>
<organism evidence="2 3">
    <name type="scientific">Cognatilysobacter xinjiangensis</name>
    <dbReference type="NCBI Taxonomy" id="546892"/>
    <lineage>
        <taxon>Bacteria</taxon>
        <taxon>Pseudomonadati</taxon>
        <taxon>Pseudomonadota</taxon>
        <taxon>Gammaproteobacteria</taxon>
        <taxon>Lysobacterales</taxon>
        <taxon>Lysobacteraceae</taxon>
        <taxon>Cognatilysobacter</taxon>
    </lineage>
</organism>
<evidence type="ECO:0000313" key="2">
    <source>
        <dbReference type="EMBL" id="GGZ64427.1"/>
    </source>
</evidence>
<feature type="domain" description="PAC" evidence="1">
    <location>
        <begin position="95"/>
        <end position="147"/>
    </location>
</feature>
<comment type="caution">
    <text evidence="2">The sequence shown here is derived from an EMBL/GenBank/DDBJ whole genome shotgun (WGS) entry which is preliminary data.</text>
</comment>
<evidence type="ECO:0000313" key="3">
    <source>
        <dbReference type="Proteomes" id="UP000643403"/>
    </source>
</evidence>
<name>A0ABQ3C1X6_9GAMM</name>
<gene>
    <name evidence="2" type="ORF">GCM10008101_17590</name>
</gene>
<dbReference type="InterPro" id="IPR000700">
    <property type="entry name" value="PAS-assoc_C"/>
</dbReference>
<dbReference type="SUPFAM" id="SSF55785">
    <property type="entry name" value="PYP-like sensor domain (PAS domain)"/>
    <property type="match status" value="1"/>
</dbReference>
<accession>A0ABQ3C1X6</accession>
<dbReference type="Proteomes" id="UP000643403">
    <property type="component" value="Unassembled WGS sequence"/>
</dbReference>
<dbReference type="InterPro" id="IPR035965">
    <property type="entry name" value="PAS-like_dom_sf"/>
</dbReference>
<evidence type="ECO:0000259" key="1">
    <source>
        <dbReference type="PROSITE" id="PS50113"/>
    </source>
</evidence>
<reference evidence="3" key="1">
    <citation type="journal article" date="2019" name="Int. J. Syst. Evol. Microbiol.">
        <title>The Global Catalogue of Microorganisms (GCM) 10K type strain sequencing project: providing services to taxonomists for standard genome sequencing and annotation.</title>
        <authorList>
            <consortium name="The Broad Institute Genomics Platform"/>
            <consortium name="The Broad Institute Genome Sequencing Center for Infectious Disease"/>
            <person name="Wu L."/>
            <person name="Ma J."/>
        </authorList>
    </citation>
    <scope>NUCLEOTIDE SEQUENCE [LARGE SCALE GENOMIC DNA]</scope>
    <source>
        <strain evidence="3">KCTC 22558</strain>
    </source>
</reference>
<sequence>MPMQDSARPTTDDDAFAQFRRLLDVLPAGACLCAADGRVTHYTEQAVALWGHRPALGEAGPRWCGALRLFHEDGRPMPHEASPIARALVDGRAHHGRRLQLERPDGSRRVALSYASPLFDDGGAVIGGVNLLVDVTDQHRSAQAERERLRLQGEQLVALACDIRAGLTPLRRSTREVDPALDERLRHITRLVDRVLNLEVDAD</sequence>
<dbReference type="PROSITE" id="PS50113">
    <property type="entry name" value="PAC"/>
    <property type="match status" value="1"/>
</dbReference>